<dbReference type="Proteomes" id="UP000736164">
    <property type="component" value="Unassembled WGS sequence"/>
</dbReference>
<feature type="chain" id="PRO_5035154374" description="Progonadoliberin" evidence="10">
    <location>
        <begin position="24"/>
        <end position="97"/>
    </location>
</feature>
<dbReference type="PROSITE" id="PS00473">
    <property type="entry name" value="GNRH"/>
    <property type="match status" value="1"/>
</dbReference>
<keyword evidence="8" id="KW-0873">Pyrrolidone carboxylic acid</keyword>
<name>A0A8J7NP30_ATRSP</name>
<dbReference type="PROSITE" id="PS51257">
    <property type="entry name" value="PROKAR_LIPOPROTEIN"/>
    <property type="match status" value="1"/>
</dbReference>
<comment type="similarity">
    <text evidence="2 9">Belongs to the GnRH family.</text>
</comment>
<comment type="subcellular location">
    <subcellularLocation>
        <location evidence="1 9">Secreted</location>
    </subcellularLocation>
</comment>
<keyword evidence="6 10" id="KW-0732">Signal</keyword>
<dbReference type="AlphaFoldDB" id="A0A8J7NP30"/>
<dbReference type="Pfam" id="PF00446">
    <property type="entry name" value="GnRH"/>
    <property type="match status" value="1"/>
</dbReference>
<evidence type="ECO:0000256" key="4">
    <source>
        <dbReference type="ARBA" id="ARBA00022685"/>
    </source>
</evidence>
<dbReference type="GO" id="GO:0005183">
    <property type="term" value="F:gonadotropin hormone-releasing hormone activity"/>
    <property type="evidence" value="ECO:0007669"/>
    <property type="project" value="InterPro"/>
</dbReference>
<protein>
    <recommendedName>
        <fullName evidence="9">Progonadoliberin</fullName>
    </recommendedName>
    <component>
        <recommendedName>
            <fullName evidence="9">Gonadoliberin</fullName>
        </recommendedName>
        <alternativeName>
            <fullName evidence="9">Gonadotropin-releasing hormone</fullName>
            <shortName evidence="9">GnRH</shortName>
        </alternativeName>
        <alternativeName>
            <fullName evidence="9">Luliberin</fullName>
        </alternativeName>
        <alternativeName>
            <fullName evidence="9">Luteinizing hormone-releasing hormone</fullName>
            <shortName evidence="9">LH-RH</shortName>
        </alternativeName>
    </component>
    <component>
        <recommendedName>
            <fullName evidence="9">GnRH-associated peptide</fullName>
        </recommendedName>
        <alternativeName>
            <fullName evidence="9">GnRH-associated peptide</fullName>
        </alternativeName>
    </component>
</protein>
<dbReference type="GO" id="GO:0005615">
    <property type="term" value="C:extracellular space"/>
    <property type="evidence" value="ECO:0007669"/>
    <property type="project" value="TreeGrafter"/>
</dbReference>
<feature type="non-terminal residue" evidence="11">
    <location>
        <position position="97"/>
    </location>
</feature>
<evidence type="ECO:0000256" key="2">
    <source>
        <dbReference type="ARBA" id="ARBA00010968"/>
    </source>
</evidence>
<gene>
    <name evidence="11" type="primary">Gnrh1</name>
    <name evidence="11" type="ORF">GTO95_0006438</name>
</gene>
<evidence type="ECO:0000256" key="6">
    <source>
        <dbReference type="ARBA" id="ARBA00022729"/>
    </source>
</evidence>
<evidence type="ECO:0000256" key="8">
    <source>
        <dbReference type="ARBA" id="ARBA00023283"/>
    </source>
</evidence>
<dbReference type="InterPro" id="IPR004079">
    <property type="entry name" value="Gonadoliberin_I_precursor"/>
</dbReference>
<organism evidence="11 12">
    <name type="scientific">Atractosteus spatula</name>
    <name type="common">Alligator gar</name>
    <name type="synonym">Lepisosteus spatula</name>
    <dbReference type="NCBI Taxonomy" id="7917"/>
    <lineage>
        <taxon>Eukaryota</taxon>
        <taxon>Metazoa</taxon>
        <taxon>Chordata</taxon>
        <taxon>Craniata</taxon>
        <taxon>Vertebrata</taxon>
        <taxon>Euteleostomi</taxon>
        <taxon>Actinopterygii</taxon>
        <taxon>Neopterygii</taxon>
        <taxon>Holostei</taxon>
        <taxon>Semionotiformes</taxon>
        <taxon>Lepisosteidae</taxon>
        <taxon>Atractosteus</taxon>
    </lineage>
</organism>
<proteinExistence type="inferred from homology"/>
<feature type="signal peptide" evidence="10">
    <location>
        <begin position="1"/>
        <end position="23"/>
    </location>
</feature>
<comment type="caution">
    <text evidence="11">The sequence shown here is derived from an EMBL/GenBank/DDBJ whole genome shotgun (WGS) entry which is preliminary data.</text>
</comment>
<evidence type="ECO:0000256" key="10">
    <source>
        <dbReference type="SAM" id="SignalP"/>
    </source>
</evidence>
<accession>A0A8J7NP30</accession>
<evidence type="ECO:0000256" key="7">
    <source>
        <dbReference type="ARBA" id="ARBA00022815"/>
    </source>
</evidence>
<dbReference type="PRINTS" id="PR01541">
    <property type="entry name" value="GONADOLIBRNI"/>
</dbReference>
<evidence type="ECO:0000256" key="1">
    <source>
        <dbReference type="ARBA" id="ARBA00004613"/>
    </source>
</evidence>
<sequence>MKAQKSSLFWLVVAMTLVTQACSQHWSYGLRPGGKREVESLQDTLQDIAEEVRKLDAIHQPGCADVSPQSRLSSLRELLVGEQLNRMLFIVSELSQW</sequence>
<evidence type="ECO:0000256" key="3">
    <source>
        <dbReference type="ARBA" id="ARBA00022525"/>
    </source>
</evidence>
<keyword evidence="7 9" id="KW-0027">Amidation</keyword>
<evidence type="ECO:0000313" key="11">
    <source>
        <dbReference type="EMBL" id="MBN3316461.1"/>
    </source>
</evidence>
<keyword evidence="3" id="KW-0964">Secreted</keyword>
<feature type="non-terminal residue" evidence="11">
    <location>
        <position position="1"/>
    </location>
</feature>
<evidence type="ECO:0000313" key="12">
    <source>
        <dbReference type="Proteomes" id="UP000736164"/>
    </source>
</evidence>
<dbReference type="EMBL" id="JAAWVO010030115">
    <property type="protein sequence ID" value="MBN3316461.1"/>
    <property type="molecule type" value="Genomic_DNA"/>
</dbReference>
<keyword evidence="5 9" id="KW-0372">Hormone</keyword>
<dbReference type="PANTHER" id="PTHR10522:SF0">
    <property type="entry name" value="PROGONADOLIBERIN-1"/>
    <property type="match status" value="1"/>
</dbReference>
<evidence type="ECO:0000256" key="5">
    <source>
        <dbReference type="ARBA" id="ARBA00022702"/>
    </source>
</evidence>
<dbReference type="PANTHER" id="PTHR10522">
    <property type="entry name" value="GONADOLIBERIN"/>
    <property type="match status" value="1"/>
</dbReference>
<comment type="function">
    <text evidence="9">Stimulates the secretion of gonadotropins.</text>
</comment>
<evidence type="ECO:0000256" key="9">
    <source>
        <dbReference type="RuleBase" id="RU000635"/>
    </source>
</evidence>
<keyword evidence="4" id="KW-0165">Cleavage on pair of basic residues</keyword>
<dbReference type="InterPro" id="IPR019792">
    <property type="entry name" value="Gonadoliberin"/>
</dbReference>
<reference evidence="11" key="1">
    <citation type="journal article" date="2021" name="Cell">
        <title>Tracing the genetic footprints of vertebrate landing in non-teleost ray-finned fishes.</title>
        <authorList>
            <person name="Bi X."/>
            <person name="Wang K."/>
            <person name="Yang L."/>
            <person name="Pan H."/>
            <person name="Jiang H."/>
            <person name="Wei Q."/>
            <person name="Fang M."/>
            <person name="Yu H."/>
            <person name="Zhu C."/>
            <person name="Cai Y."/>
            <person name="He Y."/>
            <person name="Gan X."/>
            <person name="Zeng H."/>
            <person name="Yu D."/>
            <person name="Zhu Y."/>
            <person name="Jiang H."/>
            <person name="Qiu Q."/>
            <person name="Yang H."/>
            <person name="Zhang Y.E."/>
            <person name="Wang W."/>
            <person name="Zhu M."/>
            <person name="He S."/>
            <person name="Zhang G."/>
        </authorList>
    </citation>
    <scope>NUCLEOTIDE SEQUENCE</scope>
    <source>
        <strain evidence="11">Allg_001</strain>
    </source>
</reference>
<dbReference type="GO" id="GO:0031530">
    <property type="term" value="F:gonadotropin-releasing hormone receptor binding"/>
    <property type="evidence" value="ECO:0007669"/>
    <property type="project" value="TreeGrafter"/>
</dbReference>
<keyword evidence="12" id="KW-1185">Reference proteome</keyword>
<dbReference type="InterPro" id="IPR002012">
    <property type="entry name" value="GnRH"/>
</dbReference>